<dbReference type="Pfam" id="PF20086">
    <property type="entry name" value="DUF6478"/>
    <property type="match status" value="1"/>
</dbReference>
<sequence length="257" mass="29426">MAGRNGGSLLQRIAERRSLRRWRDAASTVPTLGPDGLRSLRARARALRNELDTVLRATEQRLTAFPGDTSVRKPAGSDWAWRPLLWRVKAHPHGIAGAQSRDKLGDDLTLFHDCPRSEITLRQIRNTKGETLAPFGLRLDVLRFEGSFLSLVLDLPDAALGGLQLNHLIRLEMQLECERELEVFCRLNIKHGPNSEQLVRELPQGDGARYVEFDLAYTRMNERRLEKVWVDLIFENPRMNEVVIRDLTFARYPRAEL</sequence>
<organism evidence="1 2">
    <name type="scientific">Thioclava nitratireducens</name>
    <dbReference type="NCBI Taxonomy" id="1915078"/>
    <lineage>
        <taxon>Bacteria</taxon>
        <taxon>Pseudomonadati</taxon>
        <taxon>Pseudomonadota</taxon>
        <taxon>Alphaproteobacteria</taxon>
        <taxon>Rhodobacterales</taxon>
        <taxon>Paracoccaceae</taxon>
        <taxon>Thioclava</taxon>
    </lineage>
</organism>
<dbReference type="EMBL" id="CP019437">
    <property type="protein sequence ID" value="AQS46473.1"/>
    <property type="molecule type" value="Genomic_DNA"/>
</dbReference>
<protein>
    <submittedName>
        <fullName evidence="1">Uncharacterized protein</fullName>
    </submittedName>
</protein>
<dbReference type="InterPro" id="IPR045514">
    <property type="entry name" value="DUF6478"/>
</dbReference>
<gene>
    <name evidence="1" type="ORF">BMG03_00675</name>
</gene>
<evidence type="ECO:0000313" key="2">
    <source>
        <dbReference type="Proteomes" id="UP000185622"/>
    </source>
</evidence>
<proteinExistence type="predicted"/>
<dbReference type="RefSeq" id="WP_075775363.1">
    <property type="nucleotide sequence ID" value="NZ_CP019437.1"/>
</dbReference>
<name>A0ABN4XAR8_9RHOB</name>
<evidence type="ECO:0000313" key="1">
    <source>
        <dbReference type="EMBL" id="AQS46473.1"/>
    </source>
</evidence>
<reference evidence="1 2" key="1">
    <citation type="submission" date="2017-01" db="EMBL/GenBank/DDBJ databases">
        <title>The complete genome sequence of a sulfur-oxidizing marine bacterium Thioclava sp. 25B10_4T.</title>
        <authorList>
            <person name="Liu Y."/>
            <person name="Lai Q."/>
            <person name="Shao Z."/>
        </authorList>
    </citation>
    <scope>NUCLEOTIDE SEQUENCE [LARGE SCALE GENOMIC DNA]</scope>
    <source>
        <strain evidence="1 2">25B10_4</strain>
    </source>
</reference>
<keyword evidence="2" id="KW-1185">Reference proteome</keyword>
<dbReference type="Proteomes" id="UP000185622">
    <property type="component" value="Chromosome"/>
</dbReference>
<accession>A0ABN4XAR8</accession>